<sequence>MLLFFRSYFPLFTVSFSADFIGRKRMLFPSGLGLVVSLKMVNQKKTYKEQLIFFWFKFSKKT</sequence>
<dbReference type="EMBL" id="JSYK01000002">
    <property type="protein sequence ID" value="KIA84353.1"/>
    <property type="molecule type" value="Genomic_DNA"/>
</dbReference>
<comment type="caution">
    <text evidence="1">The sequence shown here is derived from an EMBL/GenBank/DDBJ whole genome shotgun (WGS) entry which is preliminary data.</text>
</comment>
<evidence type="ECO:0000313" key="1">
    <source>
        <dbReference type="EMBL" id="KIA84353.1"/>
    </source>
</evidence>
<proteinExistence type="predicted"/>
<reference evidence="1 2" key="1">
    <citation type="submission" date="2014-10" db="EMBL/GenBank/DDBJ databases">
        <title>Kaistella solincola genome.</title>
        <authorList>
            <person name="Newman J.D."/>
        </authorList>
    </citation>
    <scope>NUCLEOTIDE SEQUENCE [LARGE SCALE GENOMIC DNA]</scope>
    <source>
        <strain evidence="1 2">DSM 22468</strain>
    </source>
</reference>
<dbReference type="Proteomes" id="UP000031275">
    <property type="component" value="Unassembled WGS sequence"/>
</dbReference>
<name>A0ABR4ZSV4_9FLAO</name>
<accession>A0ABR4ZSV4</accession>
<gene>
    <name evidence="1" type="ORF">OA84_02105</name>
</gene>
<evidence type="ECO:0000313" key="2">
    <source>
        <dbReference type="Proteomes" id="UP000031275"/>
    </source>
</evidence>
<protein>
    <submittedName>
        <fullName evidence="1">Uncharacterized protein</fullName>
    </submittedName>
</protein>
<organism evidence="1 2">
    <name type="scientific">Kaistella solincola</name>
    <dbReference type="NCBI Taxonomy" id="510955"/>
    <lineage>
        <taxon>Bacteria</taxon>
        <taxon>Pseudomonadati</taxon>
        <taxon>Bacteroidota</taxon>
        <taxon>Flavobacteriia</taxon>
        <taxon>Flavobacteriales</taxon>
        <taxon>Weeksellaceae</taxon>
        <taxon>Chryseobacterium group</taxon>
        <taxon>Kaistella</taxon>
    </lineage>
</organism>
<keyword evidence="2" id="KW-1185">Reference proteome</keyword>